<evidence type="ECO:0000313" key="2">
    <source>
        <dbReference type="EMBL" id="PYI07224.1"/>
    </source>
</evidence>
<dbReference type="OrthoDB" id="4439402at2759"/>
<reference evidence="2 3" key="1">
    <citation type="submission" date="2018-02" db="EMBL/GenBank/DDBJ databases">
        <title>The genomes of Aspergillus section Nigri reveals drivers in fungal speciation.</title>
        <authorList>
            <consortium name="DOE Joint Genome Institute"/>
            <person name="Vesth T.C."/>
            <person name="Nybo J."/>
            <person name="Theobald S."/>
            <person name="Brandl J."/>
            <person name="Frisvad J.C."/>
            <person name="Nielsen K.F."/>
            <person name="Lyhne E.K."/>
            <person name="Kogle M.E."/>
            <person name="Kuo A."/>
            <person name="Riley R."/>
            <person name="Clum A."/>
            <person name="Nolan M."/>
            <person name="Lipzen A."/>
            <person name="Salamov A."/>
            <person name="Henrissat B."/>
            <person name="Wiebenga A."/>
            <person name="De vries R.P."/>
            <person name="Grigoriev I.V."/>
            <person name="Mortensen U.H."/>
            <person name="Andersen M.R."/>
            <person name="Baker S.E."/>
        </authorList>
    </citation>
    <scope>NUCLEOTIDE SEQUENCE [LARGE SCALE GENOMIC DNA]</scope>
    <source>
        <strain evidence="2 3">CBS 121057</strain>
    </source>
</reference>
<dbReference type="EMBL" id="KZ826343">
    <property type="protein sequence ID" value="PYI07224.1"/>
    <property type="molecule type" value="Genomic_DNA"/>
</dbReference>
<feature type="compositionally biased region" description="Low complexity" evidence="1">
    <location>
        <begin position="45"/>
        <end position="54"/>
    </location>
</feature>
<sequence>MSNLMHKVKDAIIGHHSNASSSQGHPCANPSAEDYNSGSAGRYESGNGSYGSHSGSDRYSPGDYERRTDTYGSGAGGGNYGMGSTGSGDYGYGVSEPGERATQGVGGAEGGSSYNPRREDTGSYVYSSTNRLDSGKMGSHMMGPDTVRFAGAQRHQW</sequence>
<evidence type="ECO:0000256" key="1">
    <source>
        <dbReference type="SAM" id="MobiDB-lite"/>
    </source>
</evidence>
<accession>A0A319ETD3</accession>
<dbReference type="Proteomes" id="UP000248423">
    <property type="component" value="Unassembled WGS sequence"/>
</dbReference>
<proteinExistence type="predicted"/>
<name>A0A319ETD3_ASPSB</name>
<gene>
    <name evidence="2" type="ORF">BO78DRAFT_341681</name>
</gene>
<dbReference type="AlphaFoldDB" id="A0A319ETD3"/>
<dbReference type="VEuPathDB" id="FungiDB:BO78DRAFT_341681"/>
<organism evidence="2 3">
    <name type="scientific">Aspergillus sclerotiicarbonarius (strain CBS 121057 / IBT 28362)</name>
    <dbReference type="NCBI Taxonomy" id="1448318"/>
    <lineage>
        <taxon>Eukaryota</taxon>
        <taxon>Fungi</taxon>
        <taxon>Dikarya</taxon>
        <taxon>Ascomycota</taxon>
        <taxon>Pezizomycotina</taxon>
        <taxon>Eurotiomycetes</taxon>
        <taxon>Eurotiomycetidae</taxon>
        <taxon>Eurotiales</taxon>
        <taxon>Aspergillaceae</taxon>
        <taxon>Aspergillus</taxon>
        <taxon>Aspergillus subgen. Circumdati</taxon>
    </lineage>
</organism>
<protein>
    <submittedName>
        <fullName evidence="2">Uncharacterized protein</fullName>
    </submittedName>
</protein>
<keyword evidence="3" id="KW-1185">Reference proteome</keyword>
<evidence type="ECO:0000313" key="3">
    <source>
        <dbReference type="Proteomes" id="UP000248423"/>
    </source>
</evidence>
<feature type="compositionally biased region" description="Gly residues" evidence="1">
    <location>
        <begin position="73"/>
        <end position="91"/>
    </location>
</feature>
<feature type="region of interest" description="Disordered" evidence="1">
    <location>
        <begin position="16"/>
        <end position="143"/>
    </location>
</feature>